<feature type="compositionally biased region" description="Polar residues" evidence="9">
    <location>
        <begin position="496"/>
        <end position="505"/>
    </location>
</feature>
<feature type="compositionally biased region" description="Acidic residues" evidence="9">
    <location>
        <begin position="422"/>
        <end position="440"/>
    </location>
</feature>
<dbReference type="Pfam" id="PF04410">
    <property type="entry name" value="Gar1"/>
    <property type="match status" value="1"/>
</dbReference>
<keyword evidence="5" id="KW-0698">rRNA processing</keyword>
<evidence type="ECO:0000256" key="6">
    <source>
        <dbReference type="ARBA" id="ARBA00022553"/>
    </source>
</evidence>
<feature type="region of interest" description="Disordered" evidence="9">
    <location>
        <begin position="182"/>
        <end position="318"/>
    </location>
</feature>
<feature type="compositionally biased region" description="Basic residues" evidence="9">
    <location>
        <begin position="699"/>
        <end position="708"/>
    </location>
</feature>
<dbReference type="EMBL" id="KK198754">
    <property type="protein sequence ID" value="KCW87366.1"/>
    <property type="molecule type" value="Genomic_DNA"/>
</dbReference>
<organism evidence="10">
    <name type="scientific">Eucalyptus grandis</name>
    <name type="common">Flooded gum</name>
    <dbReference type="NCBI Taxonomy" id="71139"/>
    <lineage>
        <taxon>Eukaryota</taxon>
        <taxon>Viridiplantae</taxon>
        <taxon>Streptophyta</taxon>
        <taxon>Embryophyta</taxon>
        <taxon>Tracheophyta</taxon>
        <taxon>Spermatophyta</taxon>
        <taxon>Magnoliopsida</taxon>
        <taxon>eudicotyledons</taxon>
        <taxon>Gunneridae</taxon>
        <taxon>Pentapetalae</taxon>
        <taxon>rosids</taxon>
        <taxon>malvids</taxon>
        <taxon>Myrtales</taxon>
        <taxon>Myrtaceae</taxon>
        <taxon>Myrtoideae</taxon>
        <taxon>Eucalypteae</taxon>
        <taxon>Eucalyptus</taxon>
    </lineage>
</organism>
<accession>A0A059DAC4</accession>
<keyword evidence="6" id="KW-0597">Phosphoprotein</keyword>
<dbReference type="FunFam" id="2.40.10.230:FF:000002">
    <property type="entry name" value="H/ACA ribonucleoprotein complex non-core subunit NAF1"/>
    <property type="match status" value="1"/>
</dbReference>
<dbReference type="GO" id="GO:0003723">
    <property type="term" value="F:RNA binding"/>
    <property type="evidence" value="ECO:0000318"/>
    <property type="project" value="GO_Central"/>
</dbReference>
<evidence type="ECO:0000313" key="10">
    <source>
        <dbReference type="EMBL" id="KCW87366.1"/>
    </source>
</evidence>
<dbReference type="InParanoid" id="A0A059DAC4"/>
<feature type="compositionally biased region" description="Pro residues" evidence="9">
    <location>
        <begin position="675"/>
        <end position="686"/>
    </location>
</feature>
<dbReference type="SUPFAM" id="SSF50447">
    <property type="entry name" value="Translation proteins"/>
    <property type="match status" value="1"/>
</dbReference>
<gene>
    <name evidence="10" type="ORF">EUGRSUZ_B03848</name>
</gene>
<feature type="region of interest" description="Disordered" evidence="9">
    <location>
        <begin position="152"/>
        <end position="171"/>
    </location>
</feature>
<dbReference type="PANTHER" id="PTHR31633">
    <property type="entry name" value="H/ACA RIBONUCLEOPROTEIN COMPLEX NON-CORE SUBUNIT NAF1"/>
    <property type="match status" value="1"/>
</dbReference>
<dbReference type="GO" id="GO:0006364">
    <property type="term" value="P:rRNA processing"/>
    <property type="evidence" value="ECO:0007669"/>
    <property type="project" value="UniProtKB-KW"/>
</dbReference>
<dbReference type="Gene3D" id="2.40.10.230">
    <property type="entry name" value="Probable tRNA pseudouridine synthase domain"/>
    <property type="match status" value="1"/>
</dbReference>
<dbReference type="eggNOG" id="KOG2236">
    <property type="taxonomic scope" value="Eukaryota"/>
</dbReference>
<comment type="subcellular location">
    <subcellularLocation>
        <location evidence="1">Nucleus</location>
    </subcellularLocation>
</comment>
<dbReference type="GO" id="GO:0042254">
    <property type="term" value="P:ribosome biogenesis"/>
    <property type="evidence" value="ECO:0000318"/>
    <property type="project" value="GO_Central"/>
</dbReference>
<name>A0A059DAC4_EUCGR</name>
<feature type="compositionally biased region" description="Basic and acidic residues" evidence="9">
    <location>
        <begin position="454"/>
        <end position="465"/>
    </location>
</feature>
<dbReference type="STRING" id="71139.A0A059DAC4"/>
<feature type="region of interest" description="Disordered" evidence="9">
    <location>
        <begin position="418"/>
        <end position="512"/>
    </location>
</feature>
<evidence type="ECO:0000256" key="9">
    <source>
        <dbReference type="SAM" id="MobiDB-lite"/>
    </source>
</evidence>
<dbReference type="GO" id="GO:0005634">
    <property type="term" value="C:nucleus"/>
    <property type="evidence" value="ECO:0007669"/>
    <property type="project" value="UniProtKB-SubCell"/>
</dbReference>
<feature type="compositionally biased region" description="Low complexity" evidence="9">
    <location>
        <begin position="200"/>
        <end position="210"/>
    </location>
</feature>
<proteinExistence type="inferred from homology"/>
<dbReference type="InterPro" id="IPR040309">
    <property type="entry name" value="Naf1"/>
</dbReference>
<dbReference type="AlphaFoldDB" id="A0A059DAC4"/>
<dbReference type="Gramene" id="KCW87366">
    <property type="protein sequence ID" value="KCW87366"/>
    <property type="gene ID" value="EUGRSUZ_B03848"/>
</dbReference>
<reference evidence="10" key="1">
    <citation type="submission" date="2013-07" db="EMBL/GenBank/DDBJ databases">
        <title>The genome of Eucalyptus grandis.</title>
        <authorList>
            <person name="Schmutz J."/>
            <person name="Hayes R."/>
            <person name="Myburg A."/>
            <person name="Tuskan G."/>
            <person name="Grattapaglia D."/>
            <person name="Rokhsar D.S."/>
        </authorList>
    </citation>
    <scope>NUCLEOTIDE SEQUENCE</scope>
    <source>
        <tissue evidence="10">Leaf extractions</tissue>
    </source>
</reference>
<dbReference type="InterPro" id="IPR007504">
    <property type="entry name" value="H/ACA_rnp_Gar1/Naf1"/>
</dbReference>
<dbReference type="OMA" id="NHGPNNG"/>
<dbReference type="GO" id="GO:0001522">
    <property type="term" value="P:pseudouridine synthesis"/>
    <property type="evidence" value="ECO:0007669"/>
    <property type="project" value="InterPro"/>
</dbReference>
<evidence type="ECO:0000256" key="1">
    <source>
        <dbReference type="ARBA" id="ARBA00004123"/>
    </source>
</evidence>
<dbReference type="InterPro" id="IPR009000">
    <property type="entry name" value="Transl_B-barrel_sf"/>
</dbReference>
<comment type="similarity">
    <text evidence="2">Belongs to the NAF1 family.</text>
</comment>
<dbReference type="PANTHER" id="PTHR31633:SF1">
    <property type="entry name" value="H_ACA RIBONUCLEOPROTEIN COMPLEX NON-CORE SUBUNIT NAF1"/>
    <property type="match status" value="1"/>
</dbReference>
<evidence type="ECO:0000256" key="5">
    <source>
        <dbReference type="ARBA" id="ARBA00022552"/>
    </source>
</evidence>
<dbReference type="KEGG" id="egr:104433974"/>
<sequence length="721" mass="77398">MVGFVSGPAFEGREEDPDRAASDPKGLGNPLALLDQKIGDLSFADSFLDFESIQDWFEDVPMDSVALLPGDFGAAKVEEGAEEMLVPGSELNAGACEAAAGVSGAAAVKVEKEEWEKVGALGGSIEDNMGRVSLACGSGVPVVADGVCVKTEVGSDDGGVDRSLVPADGFESDDRVNAVKGEQVIGGDHERGSILEPHGSRSASSSSSSSSDDDGDSDGEEERKRMEEKGQVDETGEMEEGEIRELDGGEESGEEKNGDDNKDSDEDRQDVRDMVSWSDVEDEDDGVAGTGAKGGPIRSKNEVKDLPPVPPVNATLQPHHQMSPVGVVLSILGAQVIVEGVEKHNPLNEGSILWITETRTPLGLVDEIFGPVKNPYYMVRYNSEAEVPASIHQGTLISSVPEFASYVLNEKNLYKKGYDASGENDEELSEEAEFSDDEKEAEYRRMQRMAKRGTNMDDQRAENRKNNKKKVRSRESNWKNGKPSPQQLPARVAPPVSNQTQNQISPRAPSLDYSNFTTSSAIQPGNMGGIGTNSPFPLMQPNSGSILPLHEAWVNGLPLQQPMGAIFANGIPNGMPWPPRGSQFPFQMPLPNQMPFQQQFDLSQGLLPNMVLPMGQSNALRPGLASWPNPMGQNDCNQMTVGIGAFGQSSHPIFNAGGQGFQFNGTRVDQTSYAQPPPANPCPADAPGPFKQRGPSFGRGKKPYRGRGGRFSGGRSQQQPR</sequence>
<protein>
    <recommendedName>
        <fullName evidence="3">H/ACA ribonucleoprotein complex non-core subunit NAF1</fullName>
    </recommendedName>
</protein>
<dbReference type="GO" id="GO:0000493">
    <property type="term" value="P:box H/ACA snoRNP assembly"/>
    <property type="evidence" value="ECO:0000318"/>
    <property type="project" value="GO_Central"/>
</dbReference>
<evidence type="ECO:0000256" key="4">
    <source>
        <dbReference type="ARBA" id="ARBA00022517"/>
    </source>
</evidence>
<feature type="compositionally biased region" description="Acidic residues" evidence="9">
    <location>
        <begin position="211"/>
        <end position="220"/>
    </location>
</feature>
<feature type="compositionally biased region" description="Basic and acidic residues" evidence="9">
    <location>
        <begin position="221"/>
        <end position="232"/>
    </location>
</feature>
<dbReference type="InterPro" id="IPR038664">
    <property type="entry name" value="Gar1/Naf1_Cbf5-bd_sf"/>
</dbReference>
<feature type="region of interest" description="Disordered" evidence="9">
    <location>
        <begin position="1"/>
        <end position="27"/>
    </location>
</feature>
<keyword evidence="8" id="KW-0539">Nucleus</keyword>
<evidence type="ECO:0000256" key="3">
    <source>
        <dbReference type="ARBA" id="ARBA00021438"/>
    </source>
</evidence>
<keyword evidence="7" id="KW-0694">RNA-binding</keyword>
<feature type="region of interest" description="Disordered" evidence="9">
    <location>
        <begin position="668"/>
        <end position="721"/>
    </location>
</feature>
<dbReference type="OrthoDB" id="21550at2759"/>
<keyword evidence="4" id="KW-0690">Ribosome biogenesis</keyword>
<dbReference type="GO" id="GO:0005732">
    <property type="term" value="C:sno(s)RNA-containing ribonucleoprotein complex"/>
    <property type="evidence" value="ECO:0000318"/>
    <property type="project" value="GO_Central"/>
</dbReference>
<evidence type="ECO:0000256" key="7">
    <source>
        <dbReference type="ARBA" id="ARBA00022884"/>
    </source>
</evidence>
<evidence type="ECO:0000256" key="8">
    <source>
        <dbReference type="ARBA" id="ARBA00023242"/>
    </source>
</evidence>
<evidence type="ECO:0000256" key="2">
    <source>
        <dbReference type="ARBA" id="ARBA00009801"/>
    </source>
</evidence>